<evidence type="ECO:0000256" key="2">
    <source>
        <dbReference type="SAM" id="MobiDB-lite"/>
    </source>
</evidence>
<accession>A0A8H5J5C3</accession>
<sequence length="423" mass="47325">MVKLRLTSSSSAKEKATPSSSAPNNGQVDPPFRLGLRFRRHDGSDGVQVPITTRLSPATLSNMIQERDFVKLSNAPVKVPIHQRDLPAVHVARHANRLFDGIVAAFKEIEQTMALDLAVKLKQAVMQTLETTSTKGRMSKTRVSTLMPPYQRLAGIHGIKKQLAYSDWFFMAVWLGPEHPFLEDIRKDMSDHWGVEFPTDEIIYPMIPNRETEERLFNGEVAPTPSEASIEERAKAIKKTIEDSTVEGLSATIKGHLPDGLKLNGFGDSTRIQTLETRLASTNRDLEDARKQVRNLENQLVEAKASQARAEEKTNSDMETLRREVQLLKARQNDTVNKTVEALWPTITQSSTSCRQRMSSIEAKVRKGEKKVEKDMDTLRNEVAQSADKAEKAVETGALVLSVLSTPGGQKRKMDEFLEDLNI</sequence>
<feature type="region of interest" description="Disordered" evidence="2">
    <location>
        <begin position="1"/>
        <end position="31"/>
    </location>
</feature>
<keyword evidence="4" id="KW-1185">Reference proteome</keyword>
<dbReference type="Proteomes" id="UP000522262">
    <property type="component" value="Unassembled WGS sequence"/>
</dbReference>
<dbReference type="EMBL" id="JAAOAM010000102">
    <property type="protein sequence ID" value="KAF5547893.1"/>
    <property type="molecule type" value="Genomic_DNA"/>
</dbReference>
<proteinExistence type="predicted"/>
<keyword evidence="1" id="KW-0175">Coiled coil</keyword>
<feature type="coiled-coil region" evidence="1">
    <location>
        <begin position="272"/>
        <end position="338"/>
    </location>
</feature>
<gene>
    <name evidence="3" type="ORF">FMEXI_4991</name>
</gene>
<comment type="caution">
    <text evidence="3">The sequence shown here is derived from an EMBL/GenBank/DDBJ whole genome shotgun (WGS) entry which is preliminary data.</text>
</comment>
<dbReference type="AlphaFoldDB" id="A0A8H5J5C3"/>
<reference evidence="3 4" key="1">
    <citation type="submission" date="2020-05" db="EMBL/GenBank/DDBJ databases">
        <title>Identification and distribution of gene clusters putatively required for synthesis of sphingolipid metabolism inhibitors in phylogenetically diverse species of the filamentous fungus Fusarium.</title>
        <authorList>
            <person name="Kim H.-S."/>
            <person name="Busman M."/>
            <person name="Brown D.W."/>
            <person name="Divon H."/>
            <person name="Uhlig S."/>
            <person name="Proctor R.H."/>
        </authorList>
    </citation>
    <scope>NUCLEOTIDE SEQUENCE [LARGE SCALE GENOMIC DNA]</scope>
    <source>
        <strain evidence="3 4">NRRL 53147</strain>
    </source>
</reference>
<name>A0A8H5J5C3_9HYPO</name>
<protein>
    <submittedName>
        <fullName evidence="3">Uncharacterized protein</fullName>
    </submittedName>
</protein>
<evidence type="ECO:0000313" key="4">
    <source>
        <dbReference type="Proteomes" id="UP000522262"/>
    </source>
</evidence>
<evidence type="ECO:0000256" key="1">
    <source>
        <dbReference type="SAM" id="Coils"/>
    </source>
</evidence>
<feature type="coiled-coil region" evidence="1">
    <location>
        <begin position="369"/>
        <end position="396"/>
    </location>
</feature>
<feature type="compositionally biased region" description="Polar residues" evidence="2">
    <location>
        <begin position="1"/>
        <end position="27"/>
    </location>
</feature>
<organism evidence="3 4">
    <name type="scientific">Fusarium mexicanum</name>
    <dbReference type="NCBI Taxonomy" id="751941"/>
    <lineage>
        <taxon>Eukaryota</taxon>
        <taxon>Fungi</taxon>
        <taxon>Dikarya</taxon>
        <taxon>Ascomycota</taxon>
        <taxon>Pezizomycotina</taxon>
        <taxon>Sordariomycetes</taxon>
        <taxon>Hypocreomycetidae</taxon>
        <taxon>Hypocreales</taxon>
        <taxon>Nectriaceae</taxon>
        <taxon>Fusarium</taxon>
        <taxon>Fusarium fujikuroi species complex</taxon>
    </lineage>
</organism>
<evidence type="ECO:0000313" key="3">
    <source>
        <dbReference type="EMBL" id="KAF5547893.1"/>
    </source>
</evidence>